<gene>
    <name evidence="2" type="ORF">BC936DRAFT_144298</name>
</gene>
<dbReference type="NCBIfam" id="TIGR03561">
    <property type="entry name" value="organ_hyd_perox"/>
    <property type="match status" value="1"/>
</dbReference>
<evidence type="ECO:0000256" key="1">
    <source>
        <dbReference type="ARBA" id="ARBA00007378"/>
    </source>
</evidence>
<dbReference type="Pfam" id="PF02566">
    <property type="entry name" value="OsmC"/>
    <property type="match status" value="1"/>
</dbReference>
<proteinExistence type="inferred from homology"/>
<dbReference type="GO" id="GO:0006979">
    <property type="term" value="P:response to oxidative stress"/>
    <property type="evidence" value="ECO:0007669"/>
    <property type="project" value="InterPro"/>
</dbReference>
<evidence type="ECO:0000313" key="2">
    <source>
        <dbReference type="EMBL" id="RUP48614.1"/>
    </source>
</evidence>
<dbReference type="EMBL" id="RBNI01003187">
    <property type="protein sequence ID" value="RUP48614.1"/>
    <property type="molecule type" value="Genomic_DNA"/>
</dbReference>
<accession>A0A433DCR3</accession>
<dbReference type="Proteomes" id="UP000268093">
    <property type="component" value="Unassembled WGS sequence"/>
</dbReference>
<organism evidence="2 3">
    <name type="scientific">Jimgerdemannia flammicorona</name>
    <dbReference type="NCBI Taxonomy" id="994334"/>
    <lineage>
        <taxon>Eukaryota</taxon>
        <taxon>Fungi</taxon>
        <taxon>Fungi incertae sedis</taxon>
        <taxon>Mucoromycota</taxon>
        <taxon>Mucoromycotina</taxon>
        <taxon>Endogonomycetes</taxon>
        <taxon>Endogonales</taxon>
        <taxon>Endogonaceae</taxon>
        <taxon>Jimgerdemannia</taxon>
    </lineage>
</organism>
<dbReference type="InterPro" id="IPR015946">
    <property type="entry name" value="KH_dom-like_a/b"/>
</dbReference>
<reference evidence="2 3" key="1">
    <citation type="journal article" date="2018" name="New Phytol.">
        <title>Phylogenomics of Endogonaceae and evolution of mycorrhizas within Mucoromycota.</title>
        <authorList>
            <person name="Chang Y."/>
            <person name="Desiro A."/>
            <person name="Na H."/>
            <person name="Sandor L."/>
            <person name="Lipzen A."/>
            <person name="Clum A."/>
            <person name="Barry K."/>
            <person name="Grigoriev I.V."/>
            <person name="Martin F.M."/>
            <person name="Stajich J.E."/>
            <person name="Smith M.E."/>
            <person name="Bonito G."/>
            <person name="Spatafora J.W."/>
        </authorList>
    </citation>
    <scope>NUCLEOTIDE SEQUENCE [LARGE SCALE GENOMIC DNA]</scope>
    <source>
        <strain evidence="2 3">GMNB39</strain>
    </source>
</reference>
<dbReference type="Gene3D" id="2.20.25.10">
    <property type="match status" value="1"/>
</dbReference>
<dbReference type="Gene3D" id="3.30.300.20">
    <property type="match status" value="1"/>
</dbReference>
<dbReference type="InterPro" id="IPR019953">
    <property type="entry name" value="OHR"/>
</dbReference>
<dbReference type="AlphaFoldDB" id="A0A433DCR3"/>
<dbReference type="PANTHER" id="PTHR33797">
    <property type="entry name" value="ORGANIC HYDROPEROXIDE RESISTANCE PROTEIN-LIKE"/>
    <property type="match status" value="1"/>
</dbReference>
<dbReference type="OrthoDB" id="60422at2759"/>
<dbReference type="SUPFAM" id="SSF82784">
    <property type="entry name" value="OsmC-like"/>
    <property type="match status" value="1"/>
</dbReference>
<dbReference type="PANTHER" id="PTHR33797:SF2">
    <property type="entry name" value="ORGANIC HYDROPEROXIDE RESISTANCE PROTEIN-LIKE"/>
    <property type="match status" value="1"/>
</dbReference>
<sequence length="169" mass="17675">MSSLIYPALRLSVAAPRTFRISGVRRFLSIKPVYTAEATAQGGRNGKVKTSDGLINLDLTTPKGLGGPGLPGKTNPEQLFACGYAACFRGAMGPAAKQFNTELPDTTTVTGVVHIGPDAQNKLGLAVELKVHVPGIDKKVVEAIVEAADQVCPYSSATRGNIDVIKSVV</sequence>
<evidence type="ECO:0008006" key="4">
    <source>
        <dbReference type="Google" id="ProtNLM"/>
    </source>
</evidence>
<dbReference type="InterPro" id="IPR003718">
    <property type="entry name" value="OsmC/Ohr_fam"/>
</dbReference>
<comment type="caution">
    <text evidence="2">The sequence shown here is derived from an EMBL/GenBank/DDBJ whole genome shotgun (WGS) entry which is preliminary data.</text>
</comment>
<dbReference type="InterPro" id="IPR036102">
    <property type="entry name" value="OsmC/Ohrsf"/>
</dbReference>
<keyword evidence="3" id="KW-1185">Reference proteome</keyword>
<evidence type="ECO:0000313" key="3">
    <source>
        <dbReference type="Proteomes" id="UP000268093"/>
    </source>
</evidence>
<protein>
    <recommendedName>
        <fullName evidence="4">Organic hydroperoxide resistance protein</fullName>
    </recommendedName>
</protein>
<comment type="similarity">
    <text evidence="1">Belongs to the OsmC/Ohr family.</text>
</comment>
<name>A0A433DCR3_9FUNG</name>